<sequence>MVSPTAILKQKAASNYHMNYEETQDWTTLLSISKETQLTIIEILHQLMPQVLKIIIQSLLALLQSHLRHPADALDNLQNEEISTH</sequence>
<reference evidence="1 2" key="1">
    <citation type="submission" date="2024-01" db="EMBL/GenBank/DDBJ databases">
        <title>The genomes of 5 underutilized Papilionoideae crops provide insights into root nodulation and disease resistanc.</title>
        <authorList>
            <person name="Jiang F."/>
        </authorList>
    </citation>
    <scope>NUCLEOTIDE SEQUENCE [LARGE SCALE GENOMIC DNA]</scope>
    <source>
        <strain evidence="1">LVBAO_FW01</strain>
        <tissue evidence="1">Leaves</tissue>
    </source>
</reference>
<evidence type="ECO:0000313" key="1">
    <source>
        <dbReference type="EMBL" id="KAK7304513.1"/>
    </source>
</evidence>
<gene>
    <name evidence="1" type="ORF">VNO77_42394</name>
</gene>
<dbReference type="Proteomes" id="UP001367508">
    <property type="component" value="Unassembled WGS sequence"/>
</dbReference>
<protein>
    <submittedName>
        <fullName evidence="1">Uncharacterized protein</fullName>
    </submittedName>
</protein>
<name>A0AAN9JUM5_CANGL</name>
<organism evidence="1 2">
    <name type="scientific">Canavalia gladiata</name>
    <name type="common">Sword bean</name>
    <name type="synonym">Dolichos gladiatus</name>
    <dbReference type="NCBI Taxonomy" id="3824"/>
    <lineage>
        <taxon>Eukaryota</taxon>
        <taxon>Viridiplantae</taxon>
        <taxon>Streptophyta</taxon>
        <taxon>Embryophyta</taxon>
        <taxon>Tracheophyta</taxon>
        <taxon>Spermatophyta</taxon>
        <taxon>Magnoliopsida</taxon>
        <taxon>eudicotyledons</taxon>
        <taxon>Gunneridae</taxon>
        <taxon>Pentapetalae</taxon>
        <taxon>rosids</taxon>
        <taxon>fabids</taxon>
        <taxon>Fabales</taxon>
        <taxon>Fabaceae</taxon>
        <taxon>Papilionoideae</taxon>
        <taxon>50 kb inversion clade</taxon>
        <taxon>NPAAA clade</taxon>
        <taxon>indigoferoid/millettioid clade</taxon>
        <taxon>Phaseoleae</taxon>
        <taxon>Canavalia</taxon>
    </lineage>
</organism>
<comment type="caution">
    <text evidence="1">The sequence shown here is derived from an EMBL/GenBank/DDBJ whole genome shotgun (WGS) entry which is preliminary data.</text>
</comment>
<dbReference type="AlphaFoldDB" id="A0AAN9JUM5"/>
<keyword evidence="2" id="KW-1185">Reference proteome</keyword>
<evidence type="ECO:0000313" key="2">
    <source>
        <dbReference type="Proteomes" id="UP001367508"/>
    </source>
</evidence>
<proteinExistence type="predicted"/>
<dbReference type="EMBL" id="JAYMYQ010000011">
    <property type="protein sequence ID" value="KAK7304513.1"/>
    <property type="molecule type" value="Genomic_DNA"/>
</dbReference>
<accession>A0AAN9JUM5</accession>